<dbReference type="PANTHER" id="PTHR34502:SF4">
    <property type="entry name" value="DUF6594 DOMAIN-CONTAINING PROTEIN"/>
    <property type="match status" value="1"/>
</dbReference>
<name>A0A9P9A5V2_9PEZI</name>
<keyword evidence="4" id="KW-1185">Reference proteome</keyword>
<evidence type="ECO:0000259" key="2">
    <source>
        <dbReference type="Pfam" id="PF20237"/>
    </source>
</evidence>
<dbReference type="InterPro" id="IPR046529">
    <property type="entry name" value="DUF6594"/>
</dbReference>
<reference evidence="3" key="1">
    <citation type="journal article" date="2021" name="Nat. Commun.">
        <title>Genetic determinants of endophytism in the Arabidopsis root mycobiome.</title>
        <authorList>
            <person name="Mesny F."/>
            <person name="Miyauchi S."/>
            <person name="Thiergart T."/>
            <person name="Pickel B."/>
            <person name="Atanasova L."/>
            <person name="Karlsson M."/>
            <person name="Huettel B."/>
            <person name="Barry K.W."/>
            <person name="Haridas S."/>
            <person name="Chen C."/>
            <person name="Bauer D."/>
            <person name="Andreopoulos W."/>
            <person name="Pangilinan J."/>
            <person name="LaButti K."/>
            <person name="Riley R."/>
            <person name="Lipzen A."/>
            <person name="Clum A."/>
            <person name="Drula E."/>
            <person name="Henrissat B."/>
            <person name="Kohler A."/>
            <person name="Grigoriev I.V."/>
            <person name="Martin F.M."/>
            <person name="Hacquard S."/>
        </authorList>
    </citation>
    <scope>NUCLEOTIDE SEQUENCE</scope>
    <source>
        <strain evidence="3">MPI-SDFR-AT-0117</strain>
    </source>
</reference>
<evidence type="ECO:0000256" key="1">
    <source>
        <dbReference type="SAM" id="Phobius"/>
    </source>
</evidence>
<accession>A0A9P9A5V2</accession>
<dbReference type="Proteomes" id="UP000770015">
    <property type="component" value="Unassembled WGS sequence"/>
</dbReference>
<feature type="domain" description="DUF6594" evidence="2">
    <location>
        <begin position="162"/>
        <end position="253"/>
    </location>
</feature>
<sequence>MSNNIDVGLTSARNTGYNGVCVLAEDVERLDAFLAEENVCRQIVQHMELRYLCHAPSNEAFAIVQLTNEELDLNNSRGVANTTVCELDCLLCWKNVESSGSSELRVHEIKVGPGVRACKARRAEDIESTLWKRIFDWSSEGERETGAYSTDWTNSLPVREAEDTSAPGAASTSSVGYASGKKIATFISWLSTILAALLLVGAVVALYITRSDNLKLGLIALFTTLFAASVGLLTNAKKAEVFGATAAYAAVLVVFVSGDLGQ</sequence>
<dbReference type="Pfam" id="PF20237">
    <property type="entry name" value="DUF6594"/>
    <property type="match status" value="1"/>
</dbReference>
<organism evidence="3 4">
    <name type="scientific">Plectosphaerella plurivora</name>
    <dbReference type="NCBI Taxonomy" id="936078"/>
    <lineage>
        <taxon>Eukaryota</taxon>
        <taxon>Fungi</taxon>
        <taxon>Dikarya</taxon>
        <taxon>Ascomycota</taxon>
        <taxon>Pezizomycotina</taxon>
        <taxon>Sordariomycetes</taxon>
        <taxon>Hypocreomycetidae</taxon>
        <taxon>Glomerellales</taxon>
        <taxon>Plectosphaerellaceae</taxon>
        <taxon>Plectosphaerella</taxon>
    </lineage>
</organism>
<keyword evidence="1" id="KW-0812">Transmembrane</keyword>
<dbReference type="OrthoDB" id="5342093at2759"/>
<protein>
    <recommendedName>
        <fullName evidence="2">DUF6594 domain-containing protein</fullName>
    </recommendedName>
</protein>
<comment type="caution">
    <text evidence="3">The sequence shown here is derived from an EMBL/GenBank/DDBJ whole genome shotgun (WGS) entry which is preliminary data.</text>
</comment>
<feature type="transmembrane region" description="Helical" evidence="1">
    <location>
        <begin position="186"/>
        <end position="208"/>
    </location>
</feature>
<dbReference type="EMBL" id="JAGSXJ010000022">
    <property type="protein sequence ID" value="KAH6677930.1"/>
    <property type="molecule type" value="Genomic_DNA"/>
</dbReference>
<proteinExistence type="predicted"/>
<dbReference type="AlphaFoldDB" id="A0A9P9A5V2"/>
<feature type="transmembrane region" description="Helical" evidence="1">
    <location>
        <begin position="241"/>
        <end position="258"/>
    </location>
</feature>
<feature type="transmembrane region" description="Helical" evidence="1">
    <location>
        <begin position="214"/>
        <end position="234"/>
    </location>
</feature>
<evidence type="ECO:0000313" key="3">
    <source>
        <dbReference type="EMBL" id="KAH6677930.1"/>
    </source>
</evidence>
<evidence type="ECO:0000313" key="4">
    <source>
        <dbReference type="Proteomes" id="UP000770015"/>
    </source>
</evidence>
<gene>
    <name evidence="3" type="ORF">F5X68DRAFT_235001</name>
</gene>
<keyword evidence="1" id="KW-1133">Transmembrane helix</keyword>
<dbReference type="PANTHER" id="PTHR34502">
    <property type="entry name" value="DUF6594 DOMAIN-CONTAINING PROTEIN-RELATED"/>
    <property type="match status" value="1"/>
</dbReference>
<keyword evidence="1" id="KW-0472">Membrane</keyword>